<dbReference type="Gene3D" id="3.40.50.2300">
    <property type="match status" value="1"/>
</dbReference>
<dbReference type="KEGG" id="vcr:VC395_1517"/>
<gene>
    <name evidence="4" type="primary">cheY-2</name>
    <name evidence="4" type="ordered locus">VC0395_A1010</name>
</gene>
<dbReference type="InterPro" id="IPR011006">
    <property type="entry name" value="CheY-like_superfamily"/>
</dbReference>
<dbReference type="OrthoDB" id="9796655at2"/>
<dbReference type="Pfam" id="PF00072">
    <property type="entry name" value="Response_reg"/>
    <property type="match status" value="1"/>
</dbReference>
<dbReference type="KEGG" id="vco:VC0395_A1010"/>
<dbReference type="PATRIC" id="fig|345073.21.peg.1469"/>
<dbReference type="PANTHER" id="PTHR44591">
    <property type="entry name" value="STRESS RESPONSE REGULATOR PROTEIN 1"/>
    <property type="match status" value="1"/>
</dbReference>
<evidence type="ECO:0000313" key="4">
    <source>
        <dbReference type="EMBL" id="ABQ20824.1"/>
    </source>
</evidence>
<dbReference type="PROSITE" id="PS50110">
    <property type="entry name" value="RESPONSE_REGULATORY"/>
    <property type="match status" value="1"/>
</dbReference>
<dbReference type="AlphaFoldDB" id="A0A0H3AJS7"/>
<evidence type="ECO:0000256" key="2">
    <source>
        <dbReference type="PROSITE-ProRule" id="PRU00169"/>
    </source>
</evidence>
<keyword evidence="1 2" id="KW-0597">Phosphoprotein</keyword>
<evidence type="ECO:0000256" key="1">
    <source>
        <dbReference type="ARBA" id="ARBA00022553"/>
    </source>
</evidence>
<feature type="modified residue" description="4-aspartylphosphate" evidence="2">
    <location>
        <position position="53"/>
    </location>
</feature>
<proteinExistence type="predicted"/>
<accession>A0A0H3AJS7</accession>
<dbReference type="Proteomes" id="UP000000249">
    <property type="component" value="Chromosome 1"/>
</dbReference>
<dbReference type="EMBL" id="CP000627">
    <property type="protein sequence ID" value="ABQ20824.1"/>
    <property type="molecule type" value="Genomic_DNA"/>
</dbReference>
<dbReference type="eggNOG" id="COG0745">
    <property type="taxonomic scope" value="Bacteria"/>
</dbReference>
<dbReference type="PANTHER" id="PTHR44591:SF25">
    <property type="entry name" value="CHEMOTAXIS TWO-COMPONENT RESPONSE REGULATOR"/>
    <property type="match status" value="1"/>
</dbReference>
<sequence length="124" mass="13907">MMKKVMVVDDASTVRMYHKALLEEIGIFILEASNGVEALERALEMPVDLFLVDINMPKMDGFTLVREIRCRPELAGIPTVMISTESQESDRQQGIHMGANLYMVKPVNPEELQQTVTLMLGGLK</sequence>
<dbReference type="InterPro" id="IPR050595">
    <property type="entry name" value="Bact_response_regulator"/>
</dbReference>
<reference evidence="4 5" key="1">
    <citation type="submission" date="2007-03" db="EMBL/GenBank/DDBJ databases">
        <authorList>
            <person name="Heidelberg J."/>
        </authorList>
    </citation>
    <scope>NUCLEOTIDE SEQUENCE [LARGE SCALE GENOMIC DNA]</scope>
    <source>
        <strain evidence="5">ATCC 39541 / Classical Ogawa 395 / O395</strain>
    </source>
</reference>
<dbReference type="SUPFAM" id="SSF52172">
    <property type="entry name" value="CheY-like"/>
    <property type="match status" value="1"/>
</dbReference>
<dbReference type="SMART" id="SM00448">
    <property type="entry name" value="REC"/>
    <property type="match status" value="1"/>
</dbReference>
<organism evidence="4 5">
    <name type="scientific">Vibrio cholerae serotype O1 (strain ATCC 39541 / Classical Ogawa 395 / O395)</name>
    <dbReference type="NCBI Taxonomy" id="345073"/>
    <lineage>
        <taxon>Bacteria</taxon>
        <taxon>Pseudomonadati</taxon>
        <taxon>Pseudomonadota</taxon>
        <taxon>Gammaproteobacteria</taxon>
        <taxon>Vibrionales</taxon>
        <taxon>Vibrionaceae</taxon>
        <taxon>Vibrio</taxon>
    </lineage>
</organism>
<dbReference type="InterPro" id="IPR001789">
    <property type="entry name" value="Sig_transdc_resp-reg_receiver"/>
</dbReference>
<dbReference type="GO" id="GO:0000160">
    <property type="term" value="P:phosphorelay signal transduction system"/>
    <property type="evidence" value="ECO:0007669"/>
    <property type="project" value="InterPro"/>
</dbReference>
<name>A0A0H3AJS7_VIBC3</name>
<evidence type="ECO:0000259" key="3">
    <source>
        <dbReference type="PROSITE" id="PS50110"/>
    </source>
</evidence>
<protein>
    <submittedName>
        <fullName evidence="4">Chemotaxis protein CheY</fullName>
    </submittedName>
</protein>
<feature type="domain" description="Response regulatory" evidence="3">
    <location>
        <begin position="4"/>
        <end position="120"/>
    </location>
</feature>
<evidence type="ECO:0000313" key="5">
    <source>
        <dbReference type="Proteomes" id="UP000000249"/>
    </source>
</evidence>